<evidence type="ECO:0000259" key="16">
    <source>
        <dbReference type="PROSITE" id="PS51192"/>
    </source>
</evidence>
<dbReference type="FunFam" id="1.10.10.10:FF:000012">
    <property type="entry name" value="U5 small nuclear ribonucleoprotein helicase"/>
    <property type="match status" value="1"/>
</dbReference>
<protein>
    <recommendedName>
        <fullName evidence="14">U5 small nuclear ribonucleoprotein 200 kDa helicase</fullName>
    </recommendedName>
</protein>
<gene>
    <name evidence="18" type="ORF">EEDITHA_LOCUS10698</name>
</gene>
<evidence type="ECO:0000256" key="13">
    <source>
        <dbReference type="ARBA" id="ARBA00023242"/>
    </source>
</evidence>
<evidence type="ECO:0000256" key="11">
    <source>
        <dbReference type="ARBA" id="ARBA00023204"/>
    </source>
</evidence>
<dbReference type="SUPFAM" id="SSF158702">
    <property type="entry name" value="Sec63 N-terminal domain-like"/>
    <property type="match status" value="2"/>
</dbReference>
<dbReference type="FunFam" id="1.10.3380.10:FF:000002">
    <property type="entry name" value="Activating signal cointegrator 1 complex subunit 3"/>
    <property type="match status" value="1"/>
</dbReference>
<dbReference type="GO" id="GO:0006397">
    <property type="term" value="P:mRNA processing"/>
    <property type="evidence" value="ECO:0007669"/>
    <property type="project" value="UniProtKB-ARBA"/>
</dbReference>
<feature type="domain" description="Helicase C-terminal" evidence="17">
    <location>
        <begin position="2356"/>
        <end position="2563"/>
    </location>
</feature>
<dbReference type="SMART" id="SM00973">
    <property type="entry name" value="Sec63"/>
    <property type="match status" value="2"/>
</dbReference>
<dbReference type="Proteomes" id="UP001153954">
    <property type="component" value="Unassembled WGS sequence"/>
</dbReference>
<dbReference type="SUPFAM" id="SSF52540">
    <property type="entry name" value="P-loop containing nucleoside triphosphate hydrolases"/>
    <property type="match status" value="4"/>
</dbReference>
<dbReference type="CDD" id="cd18020">
    <property type="entry name" value="DEXHc_ASCC3_1"/>
    <property type="match status" value="1"/>
</dbReference>
<organism evidence="18 19">
    <name type="scientific">Euphydryas editha</name>
    <name type="common">Edith's checkerspot</name>
    <dbReference type="NCBI Taxonomy" id="104508"/>
    <lineage>
        <taxon>Eukaryota</taxon>
        <taxon>Metazoa</taxon>
        <taxon>Ecdysozoa</taxon>
        <taxon>Arthropoda</taxon>
        <taxon>Hexapoda</taxon>
        <taxon>Insecta</taxon>
        <taxon>Pterygota</taxon>
        <taxon>Neoptera</taxon>
        <taxon>Endopterygota</taxon>
        <taxon>Lepidoptera</taxon>
        <taxon>Glossata</taxon>
        <taxon>Ditrysia</taxon>
        <taxon>Papilionoidea</taxon>
        <taxon>Nymphalidae</taxon>
        <taxon>Nymphalinae</taxon>
        <taxon>Euphydryas</taxon>
    </lineage>
</organism>
<dbReference type="SMART" id="SM00490">
    <property type="entry name" value="HELICc"/>
    <property type="match status" value="2"/>
</dbReference>
<dbReference type="FunFam" id="3.40.50.300:FF:000231">
    <property type="entry name" value="Activating signal cointegrator 1 complex subunit 3"/>
    <property type="match status" value="1"/>
</dbReference>
<dbReference type="InterPro" id="IPR036390">
    <property type="entry name" value="WH_DNA-bd_sf"/>
</dbReference>
<dbReference type="SUPFAM" id="SSF81296">
    <property type="entry name" value="E set domains"/>
    <property type="match status" value="1"/>
</dbReference>
<dbReference type="PROSITE" id="PS51194">
    <property type="entry name" value="HELICASE_CTER"/>
    <property type="match status" value="2"/>
</dbReference>
<dbReference type="Gene3D" id="1.10.10.10">
    <property type="entry name" value="Winged helix-like DNA-binding domain superfamily/Winged helix DNA-binding domain"/>
    <property type="match status" value="2"/>
</dbReference>
<dbReference type="InterPro" id="IPR011545">
    <property type="entry name" value="DEAD/DEAH_box_helicase_dom"/>
</dbReference>
<dbReference type="Pfam" id="PF00271">
    <property type="entry name" value="Helicase_C"/>
    <property type="match status" value="2"/>
</dbReference>
<dbReference type="SUPFAM" id="SSF46785">
    <property type="entry name" value="Winged helix' DNA-binding domain"/>
    <property type="match status" value="1"/>
</dbReference>
<evidence type="ECO:0000256" key="14">
    <source>
        <dbReference type="ARBA" id="ARBA00034541"/>
    </source>
</evidence>
<dbReference type="Gene3D" id="1.10.150.20">
    <property type="entry name" value="5' to 3' exonuclease, C-terminal subdomain"/>
    <property type="match status" value="1"/>
</dbReference>
<dbReference type="InterPro" id="IPR014001">
    <property type="entry name" value="Helicase_ATP-bd"/>
</dbReference>
<evidence type="ECO:0000256" key="15">
    <source>
        <dbReference type="ARBA" id="ARBA00054527"/>
    </source>
</evidence>
<dbReference type="InterPro" id="IPR036388">
    <property type="entry name" value="WH-like_DNA-bd_sf"/>
</dbReference>
<keyword evidence="5" id="KW-0677">Repeat</keyword>
<feature type="domain" description="Helicase ATP-binding" evidence="16">
    <location>
        <begin position="2148"/>
        <end position="2323"/>
    </location>
</feature>
<dbReference type="InterPro" id="IPR027417">
    <property type="entry name" value="P-loop_NTPase"/>
</dbReference>
<feature type="domain" description="Helicase C-terminal" evidence="17">
    <location>
        <begin position="698"/>
        <end position="901"/>
    </location>
</feature>
<comment type="similarity">
    <text evidence="3">Belongs to the helicase family. SKI2 subfamily.</text>
</comment>
<evidence type="ECO:0000256" key="12">
    <source>
        <dbReference type="ARBA" id="ARBA00023235"/>
    </source>
</evidence>
<evidence type="ECO:0000256" key="6">
    <source>
        <dbReference type="ARBA" id="ARBA00022741"/>
    </source>
</evidence>
<dbReference type="GO" id="GO:0180022">
    <property type="term" value="C:RQC-trigger complex"/>
    <property type="evidence" value="ECO:0007669"/>
    <property type="project" value="UniProtKB-ARBA"/>
</dbReference>
<dbReference type="InterPro" id="IPR050474">
    <property type="entry name" value="Hel308_SKI2-like"/>
</dbReference>
<accession>A0AAU9UBV3</accession>
<evidence type="ECO:0000313" key="19">
    <source>
        <dbReference type="Proteomes" id="UP001153954"/>
    </source>
</evidence>
<keyword evidence="19" id="KW-1185">Reference proteome</keyword>
<keyword evidence="11" id="KW-0234">DNA repair</keyword>
<dbReference type="InterPro" id="IPR058856">
    <property type="entry name" value="ASCC3_N"/>
</dbReference>
<dbReference type="FunFam" id="2.60.40.150:FF:000113">
    <property type="entry name" value="activating signal cointegrator 1 complex subunit 3"/>
    <property type="match status" value="1"/>
</dbReference>
<evidence type="ECO:0000259" key="17">
    <source>
        <dbReference type="PROSITE" id="PS51194"/>
    </source>
</evidence>
<dbReference type="FunFam" id="1.10.10.10:FF:000024">
    <property type="entry name" value="U5 small nuclear ribonucleoprotein helicase"/>
    <property type="match status" value="1"/>
</dbReference>
<dbReference type="GO" id="GO:0003676">
    <property type="term" value="F:nucleic acid binding"/>
    <property type="evidence" value="ECO:0007669"/>
    <property type="project" value="InterPro"/>
</dbReference>
<keyword evidence="10" id="KW-0067">ATP-binding</keyword>
<keyword evidence="7" id="KW-0227">DNA damage</keyword>
<dbReference type="InterPro" id="IPR004179">
    <property type="entry name" value="Sec63-dom"/>
</dbReference>
<evidence type="ECO:0000256" key="3">
    <source>
        <dbReference type="ARBA" id="ARBA00010140"/>
    </source>
</evidence>
<dbReference type="Pfam" id="PF26582">
    <property type="entry name" value="ASCC3_N"/>
    <property type="match status" value="1"/>
</dbReference>
<evidence type="ECO:0000256" key="2">
    <source>
        <dbReference type="ARBA" id="ARBA00004514"/>
    </source>
</evidence>
<evidence type="ECO:0000256" key="1">
    <source>
        <dbReference type="ARBA" id="ARBA00004324"/>
    </source>
</evidence>
<comment type="subcellular location">
    <subcellularLocation>
        <location evidence="2">Cytoplasm</location>
        <location evidence="2">Cytosol</location>
    </subcellularLocation>
    <subcellularLocation>
        <location evidence="1">Nucleus speckle</location>
    </subcellularLocation>
</comment>
<dbReference type="FunFam" id="3.40.50.300:FF:000198">
    <property type="entry name" value="Activating signal cointegrator 1 complex subunit"/>
    <property type="match status" value="1"/>
</dbReference>
<keyword evidence="12" id="KW-0413">Isomerase</keyword>
<dbReference type="FunFam" id="2.60.40.150:FF:000004">
    <property type="entry name" value="RNA helicase, activating signal cointegrator 1"/>
    <property type="match status" value="1"/>
</dbReference>
<dbReference type="Gene3D" id="3.40.50.300">
    <property type="entry name" value="P-loop containing nucleotide triphosphate hydrolases"/>
    <property type="match status" value="4"/>
</dbReference>
<name>A0AAU9UBV3_EUPED</name>
<dbReference type="InterPro" id="IPR041094">
    <property type="entry name" value="Brr2_helicase_PWI"/>
</dbReference>
<dbReference type="InterPro" id="IPR003593">
    <property type="entry name" value="AAA+_ATPase"/>
</dbReference>
<dbReference type="Pfam" id="PF23445">
    <property type="entry name" value="WHD_SNRNP200"/>
    <property type="match status" value="2"/>
</dbReference>
<dbReference type="InterPro" id="IPR001650">
    <property type="entry name" value="Helicase_C-like"/>
</dbReference>
<keyword evidence="9" id="KW-0347">Helicase</keyword>
<dbReference type="InterPro" id="IPR014756">
    <property type="entry name" value="Ig_E-set"/>
</dbReference>
<dbReference type="Pfam" id="PF00270">
    <property type="entry name" value="DEAD"/>
    <property type="match status" value="2"/>
</dbReference>
<comment type="caution">
    <text evidence="18">The sequence shown here is derived from an EMBL/GenBank/DDBJ whole genome shotgun (WGS) entry which is preliminary data.</text>
</comment>
<dbReference type="PROSITE" id="PS51192">
    <property type="entry name" value="HELICASE_ATP_BIND_1"/>
    <property type="match status" value="2"/>
</dbReference>
<evidence type="ECO:0000256" key="10">
    <source>
        <dbReference type="ARBA" id="ARBA00022840"/>
    </source>
</evidence>
<dbReference type="Pfam" id="PF18149">
    <property type="entry name" value="Helicase_PWI"/>
    <property type="match status" value="1"/>
</dbReference>
<dbReference type="GO" id="GO:0016787">
    <property type="term" value="F:hydrolase activity"/>
    <property type="evidence" value="ECO:0007669"/>
    <property type="project" value="UniProtKB-KW"/>
</dbReference>
<dbReference type="EMBL" id="CAKOGL010000015">
    <property type="protein sequence ID" value="CAH2095220.1"/>
    <property type="molecule type" value="Genomic_DNA"/>
</dbReference>
<evidence type="ECO:0000313" key="18">
    <source>
        <dbReference type="EMBL" id="CAH2095220.1"/>
    </source>
</evidence>
<dbReference type="GO" id="GO:0004386">
    <property type="term" value="F:helicase activity"/>
    <property type="evidence" value="ECO:0007669"/>
    <property type="project" value="UniProtKB-KW"/>
</dbReference>
<reference evidence="18" key="1">
    <citation type="submission" date="2022-03" db="EMBL/GenBank/DDBJ databases">
        <authorList>
            <person name="Tunstrom K."/>
        </authorList>
    </citation>
    <scope>NUCLEOTIDE SEQUENCE</scope>
</reference>
<evidence type="ECO:0000256" key="7">
    <source>
        <dbReference type="ARBA" id="ARBA00022763"/>
    </source>
</evidence>
<dbReference type="SMART" id="SM00487">
    <property type="entry name" value="DEXDc"/>
    <property type="match status" value="2"/>
</dbReference>
<dbReference type="FunFam" id="3.40.50.300:FF:000062">
    <property type="entry name" value="U5 small nuclear ribonucleoprotein helicase"/>
    <property type="match status" value="1"/>
</dbReference>
<dbReference type="PANTHER" id="PTHR47961">
    <property type="entry name" value="DNA POLYMERASE THETA, PUTATIVE (AFU_ORTHOLOGUE AFUA_1G05260)-RELATED"/>
    <property type="match status" value="1"/>
</dbReference>
<keyword evidence="13" id="KW-0539">Nucleus</keyword>
<evidence type="ECO:0000256" key="5">
    <source>
        <dbReference type="ARBA" id="ARBA00022737"/>
    </source>
</evidence>
<dbReference type="Gene3D" id="2.60.40.150">
    <property type="entry name" value="C2 domain"/>
    <property type="match status" value="2"/>
</dbReference>
<dbReference type="CDD" id="cd18795">
    <property type="entry name" value="SF2_C_Ski2"/>
    <property type="match status" value="2"/>
</dbReference>
<dbReference type="PANTHER" id="PTHR47961:SF13">
    <property type="entry name" value="ACTIVATING SIGNAL COINTEGRATOR 1 COMPLEX SUBUNIT 3"/>
    <property type="match status" value="1"/>
</dbReference>
<dbReference type="Gene3D" id="1.10.3380.10">
    <property type="entry name" value="Sec63 N-terminal domain-like domain"/>
    <property type="match status" value="2"/>
</dbReference>
<dbReference type="CDD" id="cd18022">
    <property type="entry name" value="DEXHc_ASCC3_2"/>
    <property type="match status" value="1"/>
</dbReference>
<evidence type="ECO:0000256" key="9">
    <source>
        <dbReference type="ARBA" id="ARBA00022806"/>
    </source>
</evidence>
<keyword evidence="8" id="KW-0378">Hydrolase</keyword>
<dbReference type="SMART" id="SM00382">
    <property type="entry name" value="AAA"/>
    <property type="match status" value="2"/>
</dbReference>
<evidence type="ECO:0000256" key="8">
    <source>
        <dbReference type="ARBA" id="ARBA00022801"/>
    </source>
</evidence>
<dbReference type="InterPro" id="IPR057842">
    <property type="entry name" value="WH_MER3"/>
</dbReference>
<keyword evidence="4" id="KW-0963">Cytoplasm</keyword>
<sequence>MLELPRITRALRAHTQLDKPRRLKPAELPKLAVKISKNLQRFKSFTDIYTYIKQNEPLCDSIINLLDELKDACKALTGDTSNDIIEDAAVFTLRMFLDQDMVMLKHVSQLRQMFGNVLPSIANKICEIVTNISNNITEETKEYIRTETNDTKTVKLWGENIQCHYIPYKPVKKPLAKLIKKPATSGIFVTDFSMKYNNTTVNNKENHVTSTSSKPVSKFGKVWLETKVSELYDGSMGISSADILQSIITLLNSPRSNDEIQNDLFELLGFDKFEFIEEILQHRKEVTDSLKAPPPQPSIAEIASLLPENKMPQYLCQVSVQSEQEKMIAKLVRKEEKKAKNAKKVDEDEDEQDINILQLRAKRIAELTKPVIPFSTSRSSSNTDPILQRISYHQSKVQYPHVYDSSINAKNSAGFVSGLKLVLPENAIRKDNKEYEEVTIPKNEPTPLEVGNKRVPISDMDEIGQLAFENIKELNRIQSVVFNTAYNTNENLLICAPTGAGKTNIALLTVVHQIKQHIENDVIMKNKFKIIYIAPMKALASEMTASFGKRLKGLGIAVRELTGDMKLTKTEVQQTQMIVTTPEKWDVVTRKGATDTELASIVKLLIIDEVHLLHGDRGPIVEAIVARTLRQVESSQNMIRIVGLSATLPNYLDVARFLRVNPNIGLFYFDSRFRPVPLEQQFIGVKEVGGGGGAHLRQIQIMNEICYEKAVDMVQKGHQVMVFVHARNATHQTAMILKELAQKKGHLKHFEPEDSGGFLKAKKSIGSSPNKQLSELFSFGFACHHAGMLRSDRNMVEKYFAEGYIKVLVCTSTLAWGVNLPAHAVIIRGTEIYDQSRGTFVDLSILDVLQIFGRAGRPQFDTSGTGIIITTHDKLTHYLKSMTNQFPIESNFINLLADNLNAEVALGTVSNIDEAVEWLSYTYLFVRMRINPQVYGLTYSDVQEEPSLETRRRELITRAALQLDRTHMLRYNERTGDLNITGIVMCLQRVVTTETRRRELITRAALQLDRTHMLRYNERTGDLNITGIVMCLQRVVTTETRRRELITRAALQLDRTHMLRYNERTGDLNITGIVMCLQRVVTTETRRRELITRAALQLDRTHMLRYNERTGDLNITGIVMCLQRVVTTETRRRELITRAALQLDRTHMLRYNERTGDLNITGIVMCLQRVVTTETRRRELITRAALQLDRTHMLRYNERTGDLNITGIVMCLQRVVTTETRRRELITRAALQLDRTHMLRYNERTGDLNITGIVMCLQRVVTTETRRRELITRAALQLDRTHMLRYNERTGDLNITGIVMCLQRVVTTETRRRELITRAALQLDRTHMLRYNERTGDLNITGIVMCLQRVVTTETRRRELITRAALQLDRTHMLRYNERTGDLNITGIVMCLQRVVTTETRRRELITRAALQLDRTHMLRYNERTGDLNITGIVMCLQRVVTTETRRRELITRAALQLDRTHMLRYNERTGDLNITGIVMCLQRVVTTETRRRELITRAALQLDRTHMLRYNERTGDLNITGIVMCLQRVVTTETRRRELITRAALQLDRTHMLRYNERTGDLNITGIVMCLQRVVTTETRRRELITRAALQLDRTHMLRYNERTGDLNITGIVMCLQRVVTTETRRRELITRAALQLDRTHMLRYNERTGDLNITGIVMCLQRVVTTETRRRELITRAALQLDRTHMLRYNERTGDLNITGIVMCLQRVVTTETRRRELITRAALQLDRTHMLRYNERTGDLNITGIVMCLQRVVTTETRRRELITRAALQLDRTHMLRYNERTGDLNITDLGRTASHYYITCETMEVFNSMVRKSMTQGYVLEMLTRCSDFQQLKVRKEELTELWNLKDQYCELRIEDAPEDIHWKINILLQTYLSRGRVNGSSLQSDLNYISQNAVRIVRALFEITLRKNNAYMAGLYLKMAKMMELQLWDFYSDMRQFNCFPNEILKHIEYPMLKPDQIRDMDWKELGDLIRNPKTARQLKKCADEFPLLEMEASLHPITRTVLRIRLTIIPNFKWNDKYHSKAPEAFWIWVEDPDSDIMYYHEYFLITKKQVITKEPQELVITIPISEPLPPQYYIRATSERWLGSESVLPLTFQHLILPETHPPHTDLLELQPLPVTALNNPSYEMLYNFSHFNPIQTQIFHCLYHTDNNVLLGAPTGSGKTIVAEMAMFRVFNQYPGCKVVYIAPLKALVKERIKDWKIRLEEKLGKKVVELTGDVSPDIRAIRNSHVIVTTPEKWDGISRSWQTRNYVRDVALIVIDEIHLLGEDRGPVLEVIVSRTNFIESHTSRRLRIIGLSTALANAKDLANWLNIGEMGLYNFRPSVRPVPLEVHISGHAGRHYCPRMMSMNKPTFQAIRAHSPAAPALVFVSSRRQTRLTALDLIAYLAAEDNPKQWLHMQESEMEQILSNIRESNLKLTLAFGIGIHHAGLHEKDRTTVEELFINQKIQVLICTATLAWGVNFPAHLVVIKGTEYFDGKQKRYVDMPITDVLQMMGRAGRPQYDNEGVAVVLVHDQKKNFYKKFLYEPFPVESSLLEVLADHLNAEIVAGTVQSKQDILDYLTWTYFFRRLLKNPSYYNLESLEPQDINYYLSNLVQTSLDALVNANCVEIEEDQRTVNSTWMGRIASYYYLSHKTMSHFNLHLQSNLNFDNLLRILADSEEYATLPVRHNEDILNGELSQLCRLPVDSLTLDSSNVKAFLLLQAHLTRLPLPNTDYLTDTKSVLDQTIRITQAMIDTSAENGWLSVCLSCQILMQCIVQARWPSDSPLTTLPHIESQHLYIFSQMERDTNKPCTILNGLKVACNRNYELLAKYMRREFEENQIEQVHRAICDLPTLDLTFNVRGLWYDADHEQDKRIRHPAPKDQWIPLHADQEYTLVIDMARRGGNPNNVLCPRFPRGKNEGWFITLGSLEYGELHALKRVPAKGTTHVTFYTPSNTGRIIYTVYIMSDSYLGLDQQYDLQFELIDPLPAETVDKVYDTTDKVIIE</sequence>
<keyword evidence="6" id="KW-0547">Nucleotide-binding</keyword>
<comment type="function">
    <text evidence="15">Catalyzes the ATP-dependent unwinding of U4/U6 RNA duplices, an essential step in the assembly of a catalytically active spliceosome. Plays a role in pre-mRNA splicing.</text>
</comment>
<proteinExistence type="inferred from homology"/>
<dbReference type="FunFam" id="3.40.50.300:FF:000102">
    <property type="entry name" value="RNA helicase, activating signal cointegrator 1"/>
    <property type="match status" value="1"/>
</dbReference>
<dbReference type="GO" id="GO:0005524">
    <property type="term" value="F:ATP binding"/>
    <property type="evidence" value="ECO:0007669"/>
    <property type="project" value="UniProtKB-KW"/>
</dbReference>
<dbReference type="Pfam" id="PF02889">
    <property type="entry name" value="Sec63"/>
    <property type="match status" value="2"/>
</dbReference>
<feature type="domain" description="Helicase ATP-binding" evidence="16">
    <location>
        <begin position="483"/>
        <end position="666"/>
    </location>
</feature>
<dbReference type="InterPro" id="IPR035892">
    <property type="entry name" value="C2_domain_sf"/>
</dbReference>
<evidence type="ECO:0000256" key="4">
    <source>
        <dbReference type="ARBA" id="ARBA00022490"/>
    </source>
</evidence>